<evidence type="ECO:0000313" key="2">
    <source>
        <dbReference type="Ensembl" id="ENSSANP00000002765.1"/>
    </source>
</evidence>
<dbReference type="PANTHER" id="PTHR33064:SF37">
    <property type="entry name" value="RIBONUCLEASE H"/>
    <property type="match status" value="1"/>
</dbReference>
<dbReference type="PANTHER" id="PTHR33064">
    <property type="entry name" value="POL PROTEIN"/>
    <property type="match status" value="1"/>
</dbReference>
<reference evidence="2" key="2">
    <citation type="submission" date="2025-09" db="UniProtKB">
        <authorList>
            <consortium name="Ensembl"/>
        </authorList>
    </citation>
    <scope>IDENTIFICATION</scope>
</reference>
<dbReference type="Ensembl" id="ENSSANT00000002973.1">
    <property type="protein sequence ID" value="ENSSANP00000002765.1"/>
    <property type="gene ID" value="ENSSANG00000001547.1"/>
</dbReference>
<evidence type="ECO:0000259" key="1">
    <source>
        <dbReference type="Pfam" id="PF17919"/>
    </source>
</evidence>
<dbReference type="Proteomes" id="UP000472260">
    <property type="component" value="Unassembled WGS sequence"/>
</dbReference>
<accession>A0A671K7S9</accession>
<proteinExistence type="predicted"/>
<dbReference type="InterPro" id="IPR043502">
    <property type="entry name" value="DNA/RNA_pol_sf"/>
</dbReference>
<organism evidence="2 3">
    <name type="scientific">Sinocyclocheilus anshuiensis</name>
    <dbReference type="NCBI Taxonomy" id="1608454"/>
    <lineage>
        <taxon>Eukaryota</taxon>
        <taxon>Metazoa</taxon>
        <taxon>Chordata</taxon>
        <taxon>Craniata</taxon>
        <taxon>Vertebrata</taxon>
        <taxon>Euteleostomi</taxon>
        <taxon>Actinopterygii</taxon>
        <taxon>Neopterygii</taxon>
        <taxon>Teleostei</taxon>
        <taxon>Ostariophysi</taxon>
        <taxon>Cypriniformes</taxon>
        <taxon>Cyprinidae</taxon>
        <taxon>Cyprininae</taxon>
        <taxon>Sinocyclocheilus</taxon>
    </lineage>
</organism>
<feature type="domain" description="Reverse transcriptase/retrotransposon-derived protein RNase H-like" evidence="1">
    <location>
        <begin position="55"/>
        <end position="104"/>
    </location>
</feature>
<reference evidence="2" key="1">
    <citation type="submission" date="2025-08" db="UniProtKB">
        <authorList>
            <consortium name="Ensembl"/>
        </authorList>
    </citation>
    <scope>IDENTIFICATION</scope>
</reference>
<dbReference type="InterPro" id="IPR041577">
    <property type="entry name" value="RT_RNaseH_2"/>
</dbReference>
<dbReference type="InterPro" id="IPR051320">
    <property type="entry name" value="Viral_Replic_Matur_Polypro"/>
</dbReference>
<name>A0A671K7S9_9TELE</name>
<dbReference type="Pfam" id="PF17919">
    <property type="entry name" value="RT_RNaseH_2"/>
    <property type="match status" value="1"/>
</dbReference>
<sequence length="134" mass="14797">MVIGLCAAFFSIPVHQRTQPLFAFCFKGLARSGFKASKEKLLIDHKAPLSTVLNWTDEAMMHFNRLKQAITTAPALGLPQYNKPFHLHVRETAGIAMGVLVQEHCQLDTIVQGMQSCLRAVAVAAVIFCIITMN</sequence>
<dbReference type="SUPFAM" id="SSF56672">
    <property type="entry name" value="DNA/RNA polymerases"/>
    <property type="match status" value="1"/>
</dbReference>
<keyword evidence="3" id="KW-1185">Reference proteome</keyword>
<evidence type="ECO:0000313" key="3">
    <source>
        <dbReference type="Proteomes" id="UP000472260"/>
    </source>
</evidence>
<dbReference type="AlphaFoldDB" id="A0A671K7S9"/>
<dbReference type="Gene3D" id="3.10.20.370">
    <property type="match status" value="1"/>
</dbReference>
<protein>
    <recommendedName>
        <fullName evidence="1">Reverse transcriptase/retrotransposon-derived protein RNase H-like domain-containing protein</fullName>
    </recommendedName>
</protein>